<organism evidence="7 8">
    <name type="scientific">Plenodomus tracheiphilus IPT5</name>
    <dbReference type="NCBI Taxonomy" id="1408161"/>
    <lineage>
        <taxon>Eukaryota</taxon>
        <taxon>Fungi</taxon>
        <taxon>Dikarya</taxon>
        <taxon>Ascomycota</taxon>
        <taxon>Pezizomycotina</taxon>
        <taxon>Dothideomycetes</taxon>
        <taxon>Pleosporomycetidae</taxon>
        <taxon>Pleosporales</taxon>
        <taxon>Pleosporineae</taxon>
        <taxon>Leptosphaeriaceae</taxon>
        <taxon>Plenodomus</taxon>
    </lineage>
</organism>
<keyword evidence="2" id="KW-0677">Repeat</keyword>
<dbReference type="GO" id="GO:0005634">
    <property type="term" value="C:nucleus"/>
    <property type="evidence" value="ECO:0007669"/>
    <property type="project" value="TreeGrafter"/>
</dbReference>
<dbReference type="InterPro" id="IPR019775">
    <property type="entry name" value="WD40_repeat_CS"/>
</dbReference>
<gene>
    <name evidence="7" type="ORF">T440DRAFT_410856</name>
</gene>
<dbReference type="SMART" id="SM00320">
    <property type="entry name" value="WD40"/>
    <property type="match status" value="1"/>
</dbReference>
<protein>
    <recommendedName>
        <fullName evidence="4">Mitochondrial division protein 1</fullName>
    </recommendedName>
</protein>
<dbReference type="Proteomes" id="UP000799423">
    <property type="component" value="Unassembled WGS sequence"/>
</dbReference>
<dbReference type="InterPro" id="IPR015943">
    <property type="entry name" value="WD40/YVTN_repeat-like_dom_sf"/>
</dbReference>
<evidence type="ECO:0000256" key="6">
    <source>
        <dbReference type="PROSITE-ProRule" id="PRU00221"/>
    </source>
</evidence>
<comment type="similarity">
    <text evidence="3">Belongs to the WD repeat MDV1/CAF4 family.</text>
</comment>
<evidence type="ECO:0000256" key="4">
    <source>
        <dbReference type="ARBA" id="ARBA00039789"/>
    </source>
</evidence>
<dbReference type="InterPro" id="IPR036322">
    <property type="entry name" value="WD40_repeat_dom_sf"/>
</dbReference>
<dbReference type="PROSITE" id="PS00678">
    <property type="entry name" value="WD_REPEATS_1"/>
    <property type="match status" value="1"/>
</dbReference>
<feature type="non-terminal residue" evidence="7">
    <location>
        <position position="1"/>
    </location>
</feature>
<evidence type="ECO:0000256" key="1">
    <source>
        <dbReference type="ARBA" id="ARBA00022574"/>
    </source>
</evidence>
<comment type="function">
    <text evidence="5">Involved in mitochondrial fission. Acts as an adapter protein required to form mitochondrial fission complexes. Formation of these complexes is required to promote constriction and fission of the mitochondrial compartment at a late step in mitochondrial division.</text>
</comment>
<name>A0A6A7AM68_9PLEO</name>
<proteinExistence type="inferred from homology"/>
<dbReference type="PANTHER" id="PTHR22847:SF637">
    <property type="entry name" value="WD REPEAT DOMAIN 5B"/>
    <property type="match status" value="1"/>
</dbReference>
<evidence type="ECO:0000256" key="2">
    <source>
        <dbReference type="ARBA" id="ARBA00022737"/>
    </source>
</evidence>
<evidence type="ECO:0000256" key="3">
    <source>
        <dbReference type="ARBA" id="ARBA00038415"/>
    </source>
</evidence>
<dbReference type="SUPFAM" id="SSF50978">
    <property type="entry name" value="WD40 repeat-like"/>
    <property type="match status" value="1"/>
</dbReference>
<dbReference type="OrthoDB" id="5240432at2759"/>
<dbReference type="PANTHER" id="PTHR22847">
    <property type="entry name" value="WD40 REPEAT PROTEIN"/>
    <property type="match status" value="1"/>
</dbReference>
<dbReference type="PROSITE" id="PS50294">
    <property type="entry name" value="WD_REPEATS_REGION"/>
    <property type="match status" value="1"/>
</dbReference>
<feature type="repeat" description="WD" evidence="6">
    <location>
        <begin position="4"/>
        <end position="45"/>
    </location>
</feature>
<dbReference type="PROSITE" id="PS50082">
    <property type="entry name" value="WD_REPEATS_2"/>
    <property type="match status" value="1"/>
</dbReference>
<evidence type="ECO:0000313" key="8">
    <source>
        <dbReference type="Proteomes" id="UP000799423"/>
    </source>
</evidence>
<accession>A0A6A7AM68</accession>
<dbReference type="InterPro" id="IPR001680">
    <property type="entry name" value="WD40_rpt"/>
</dbReference>
<keyword evidence="8" id="KW-1185">Reference proteome</keyword>
<evidence type="ECO:0000313" key="7">
    <source>
        <dbReference type="EMBL" id="KAF2844083.1"/>
    </source>
</evidence>
<dbReference type="Pfam" id="PF00400">
    <property type="entry name" value="WD40"/>
    <property type="match status" value="1"/>
</dbReference>
<dbReference type="AlphaFoldDB" id="A0A6A7AM68"/>
<dbReference type="EMBL" id="MU006422">
    <property type="protein sequence ID" value="KAF2844083.1"/>
    <property type="molecule type" value="Genomic_DNA"/>
</dbReference>
<evidence type="ECO:0000256" key="5">
    <source>
        <dbReference type="ARBA" id="ARBA00043913"/>
    </source>
</evidence>
<sequence length="139" mass="15060">RQTLEGHSDRVRSVAFSQDTTKLASASDDKTVKVWDASSEACLQTLNIDKTLLSSIAIHGPGTSSEIAVVEPAHPQYLGASLSSDSMWIKRDGRKLLWIPSEYRPSCYAVSGNTVSMGVGSGRVWTCSVKPRHPCVLAR</sequence>
<keyword evidence="1 6" id="KW-0853">WD repeat</keyword>
<dbReference type="Gene3D" id="2.130.10.10">
    <property type="entry name" value="YVTN repeat-like/Quinoprotein amine dehydrogenase"/>
    <property type="match status" value="1"/>
</dbReference>
<dbReference type="GO" id="GO:1990234">
    <property type="term" value="C:transferase complex"/>
    <property type="evidence" value="ECO:0007669"/>
    <property type="project" value="UniProtKB-ARBA"/>
</dbReference>
<reference evidence="7" key="1">
    <citation type="submission" date="2020-01" db="EMBL/GenBank/DDBJ databases">
        <authorList>
            <consortium name="DOE Joint Genome Institute"/>
            <person name="Haridas S."/>
            <person name="Albert R."/>
            <person name="Binder M."/>
            <person name="Bloem J."/>
            <person name="Labutti K."/>
            <person name="Salamov A."/>
            <person name="Andreopoulos B."/>
            <person name="Baker S.E."/>
            <person name="Barry K."/>
            <person name="Bills G."/>
            <person name="Bluhm B.H."/>
            <person name="Cannon C."/>
            <person name="Castanera R."/>
            <person name="Culley D.E."/>
            <person name="Daum C."/>
            <person name="Ezra D."/>
            <person name="Gonzalez J.B."/>
            <person name="Henrissat B."/>
            <person name="Kuo A."/>
            <person name="Liang C."/>
            <person name="Lipzen A."/>
            <person name="Lutzoni F."/>
            <person name="Magnuson J."/>
            <person name="Mondo S."/>
            <person name="Nolan M."/>
            <person name="Ohm R."/>
            <person name="Pangilinan J."/>
            <person name="Park H.-J."/>
            <person name="Ramirez L."/>
            <person name="Alfaro M."/>
            <person name="Sun H."/>
            <person name="Tritt A."/>
            <person name="Yoshinaga Y."/>
            <person name="Zwiers L.-H."/>
            <person name="Turgeon B.G."/>
            <person name="Goodwin S.B."/>
            <person name="Spatafora J.W."/>
            <person name="Crous P.W."/>
            <person name="Grigoriev I.V."/>
        </authorList>
    </citation>
    <scope>NUCLEOTIDE SEQUENCE</scope>
    <source>
        <strain evidence="7">IPT5</strain>
    </source>
</reference>